<evidence type="ECO:0000313" key="11">
    <source>
        <dbReference type="Proteomes" id="UP000478064"/>
    </source>
</evidence>
<sequence length="1344" mass="143454">MSARHHAVAFGILAALINSSSFAALNDAGRVLLEQGKYWQTQDDPARATEVWKKLLLIDPQQVDALYGLGLLELKAKRVTGASNYLAQLKQSHPGDPLTLQLEQAIALQAGKNPDLLDQARTQARSGELEKSVALYRQAFAGKPPQGELALEFYNYLSYTAGGANEARQGLERLLQQNPNNAKAKLVLAKLLIRNEGTRPEGLQRLAQLSTLPELGGEATESWRQGLVWLGTPRPSDIPLFEAYLKANPNDSEIRTQMLSRPKAGSTANMNPNLARGYKALQNNQLNVAEQAFLARLKEQPQDSDALGGLGLVRQRQGRLSDANELLSRAAARGSDKRWQSALDGNRYWSLLGQADKARASQDLPRARSLLQQAIASKPRQAEGYIALGGVQAEQNQLTNAEASYRQALSLDNDNPDALLGLITVMAQNGQASQAMQMVERMTPAQQQRLGDLRPLKAAVAVGKAKNAVRSGDLKGAIAAQQEAIRNDPGNAWAHYDLALYYLQAKTPDKARQTMADALKANPQDPEVLYASALLSSQLGEWSAAQSTLERIPMSQRTAPMQQLASEAQLQALVTQAATLAKQGDREQALTLLRRAELAANGKPQSIGMLASAYVDAGYPDHALSMLRNAIAQSSNPPASLRLAYAGVLLKTGDDAKVNQLLHQLQSQPLTAADQRTYDELLFLYTVRQADVLREKGDLVAAYDTLAPALAQRPNDPLANGALARMYLANGDSAKAIALYKPLLRAAPDDPQLQIGMAQALNKSGDKSGAAAAADKALELAPNDAQILASAAGIFRAQGKNAKAQDLYTRALALQAPPKQDTNPFAKSAVAANPFVGAEGQRRQSRLAQGSVPLIPEPAQEQLAAPDEDIAAPVPVYAGNSRNPARIAPSASGGGYAVPEFDEDYVAPRRVASAPVSDPQEEARQAMQTALTEIKQERSPRITQGVAIRSNDSESGLSKMTDVEAPLEISLPVGDDRVALRVTPVSLNAGSVGDSAKNRFGGPNAAQIAAVQTVLAAPDPTPAALAAASGVNGSAGRQKDSGVGVAVGYEMPSQGLKADIGVSPLGFLYSTPVGGVSIDRALSEDSNVRYGASLSRRSVNDSLVSFAGAKDARSGLKWGGVTANGGRVQLGYDNGDYGAYGYAGLYKLLGNNVKDNTRAEGGAGIYWYLLRDEERQLTAGLGATALKYDNNQDNFTYGSGGYFSPQNYFSIGVPVSWSQRADRWSYTLRGSVGLQHIEQDSAKYFANDGAMQASLEQASAAYAAAGSSLQTKSSGQNKNGIGYNLGAAAEYRLGSNMILGGSFGMDNAQDYKQWTGGLYLRYTLEDFTGRMPMPINPYLSPYSN</sequence>
<keyword evidence="6" id="KW-0135">Cellulose biosynthesis</keyword>
<dbReference type="Pfam" id="PF13432">
    <property type="entry name" value="TPR_16"/>
    <property type="match status" value="2"/>
</dbReference>
<dbReference type="InterPro" id="IPR051012">
    <property type="entry name" value="CellSynth/LPSAsmb/PSIAsmb"/>
</dbReference>
<dbReference type="InterPro" id="IPR011990">
    <property type="entry name" value="TPR-like_helical_dom_sf"/>
</dbReference>
<organism evidence="10 11">
    <name type="scientific">Pseudomonas helleri</name>
    <dbReference type="NCBI Taxonomy" id="1608996"/>
    <lineage>
        <taxon>Bacteria</taxon>
        <taxon>Pseudomonadati</taxon>
        <taxon>Pseudomonadota</taxon>
        <taxon>Gammaproteobacteria</taxon>
        <taxon>Pseudomonadales</taxon>
        <taxon>Pseudomonadaceae</taxon>
        <taxon>Pseudomonas</taxon>
    </lineage>
</organism>
<dbReference type="Pfam" id="PF14559">
    <property type="entry name" value="TPR_19"/>
    <property type="match status" value="3"/>
</dbReference>
<comment type="pathway">
    <text evidence="2">Glycan metabolism; bacterial cellulose biosynthesis.</text>
</comment>
<keyword evidence="5 7" id="KW-0802">TPR repeat</keyword>
<dbReference type="PANTHER" id="PTHR45586:SF1">
    <property type="entry name" value="LIPOPOLYSACCHARIDE ASSEMBLY PROTEIN B"/>
    <property type="match status" value="1"/>
</dbReference>
<proteinExistence type="predicted"/>
<dbReference type="Pfam" id="PF05420">
    <property type="entry name" value="BCSC_C"/>
    <property type="match status" value="1"/>
</dbReference>
<protein>
    <submittedName>
        <fullName evidence="10">Tetratricopeptide repeat protein</fullName>
    </submittedName>
</protein>
<dbReference type="GO" id="GO:0030244">
    <property type="term" value="P:cellulose biosynthetic process"/>
    <property type="evidence" value="ECO:0007669"/>
    <property type="project" value="UniProtKB-KW"/>
</dbReference>
<feature type="chain" id="PRO_5026718404" evidence="8">
    <location>
        <begin position="24"/>
        <end position="1344"/>
    </location>
</feature>
<evidence type="ECO:0000256" key="4">
    <source>
        <dbReference type="ARBA" id="ARBA00022737"/>
    </source>
</evidence>
<feature type="repeat" description="TPR" evidence="7">
    <location>
        <begin position="382"/>
        <end position="415"/>
    </location>
</feature>
<dbReference type="PANTHER" id="PTHR45586">
    <property type="entry name" value="TPR REPEAT-CONTAINING PROTEIN PA4667"/>
    <property type="match status" value="1"/>
</dbReference>
<feature type="signal peptide" evidence="8">
    <location>
        <begin position="1"/>
        <end position="23"/>
    </location>
</feature>
<dbReference type="GO" id="GO:0006011">
    <property type="term" value="P:UDP-alpha-D-glucose metabolic process"/>
    <property type="evidence" value="ECO:0007669"/>
    <property type="project" value="InterPro"/>
</dbReference>
<evidence type="ECO:0000256" key="5">
    <source>
        <dbReference type="ARBA" id="ARBA00022803"/>
    </source>
</evidence>
<feature type="domain" description="Cellulose synthase operon C C-terminal" evidence="9">
    <location>
        <begin position="958"/>
        <end position="1324"/>
    </location>
</feature>
<reference evidence="10 11" key="1">
    <citation type="submission" date="2019-10" db="EMBL/GenBank/DDBJ databases">
        <title>Evaluation of single-gene subtyping targets for Pseudomonas.</title>
        <authorList>
            <person name="Reichler S.J."/>
            <person name="Orsi R.H."/>
            <person name="Wiedmann M."/>
            <person name="Martin N.H."/>
            <person name="Murphy S.I."/>
        </authorList>
    </citation>
    <scope>NUCLEOTIDE SEQUENCE [LARGE SCALE GENOMIC DNA]</scope>
    <source>
        <strain evidence="10 11">FSL R10-1637</strain>
    </source>
</reference>
<dbReference type="SUPFAM" id="SSF48452">
    <property type="entry name" value="TPR-like"/>
    <property type="match status" value="4"/>
</dbReference>
<dbReference type="RefSeq" id="WP_153375233.1">
    <property type="nucleotide sequence ID" value="NZ_WIVU01000063.1"/>
</dbReference>
<comment type="function">
    <text evidence="1">Required for maximal bacterial cellulose synthesis.</text>
</comment>
<feature type="repeat" description="TPR" evidence="7">
    <location>
        <begin position="492"/>
        <end position="525"/>
    </location>
</feature>
<evidence type="ECO:0000256" key="7">
    <source>
        <dbReference type="PROSITE-ProRule" id="PRU00339"/>
    </source>
</evidence>
<evidence type="ECO:0000256" key="3">
    <source>
        <dbReference type="ARBA" id="ARBA00022729"/>
    </source>
</evidence>
<dbReference type="InterPro" id="IPR019734">
    <property type="entry name" value="TPR_rpt"/>
</dbReference>
<comment type="caution">
    <text evidence="10">The sequence shown here is derived from an EMBL/GenBank/DDBJ whole genome shotgun (WGS) entry which is preliminary data.</text>
</comment>
<evidence type="ECO:0000256" key="6">
    <source>
        <dbReference type="ARBA" id="ARBA00022916"/>
    </source>
</evidence>
<accession>A0A6L5HYH7</accession>
<dbReference type="SMART" id="SM00028">
    <property type="entry name" value="TPR"/>
    <property type="match status" value="12"/>
</dbReference>
<dbReference type="EMBL" id="WIVU01000063">
    <property type="protein sequence ID" value="MQU08444.1"/>
    <property type="molecule type" value="Genomic_DNA"/>
</dbReference>
<dbReference type="PROSITE" id="PS50005">
    <property type="entry name" value="TPR"/>
    <property type="match status" value="2"/>
</dbReference>
<gene>
    <name evidence="10" type="ORF">GHO27_22520</name>
</gene>
<dbReference type="PRINTS" id="PR01441">
    <property type="entry name" value="CELLSNTHASEC"/>
</dbReference>
<name>A0A6L5HYH7_9PSED</name>
<keyword evidence="4" id="KW-0677">Repeat</keyword>
<keyword evidence="3 8" id="KW-0732">Signal</keyword>
<evidence type="ECO:0000256" key="2">
    <source>
        <dbReference type="ARBA" id="ARBA00005186"/>
    </source>
</evidence>
<dbReference type="Proteomes" id="UP000478064">
    <property type="component" value="Unassembled WGS sequence"/>
</dbReference>
<evidence type="ECO:0000256" key="1">
    <source>
        <dbReference type="ARBA" id="ARBA00003476"/>
    </source>
</evidence>
<dbReference type="Gene3D" id="1.25.40.10">
    <property type="entry name" value="Tetratricopeptide repeat domain"/>
    <property type="match status" value="4"/>
</dbReference>
<dbReference type="GO" id="GO:0019867">
    <property type="term" value="C:outer membrane"/>
    <property type="evidence" value="ECO:0007669"/>
    <property type="project" value="InterPro"/>
</dbReference>
<evidence type="ECO:0000256" key="8">
    <source>
        <dbReference type="SAM" id="SignalP"/>
    </source>
</evidence>
<evidence type="ECO:0000313" key="10">
    <source>
        <dbReference type="EMBL" id="MQU08444.1"/>
    </source>
</evidence>
<dbReference type="UniPathway" id="UPA00694"/>
<dbReference type="InterPro" id="IPR008410">
    <property type="entry name" value="BCSC_C"/>
</dbReference>
<evidence type="ECO:0000259" key="9">
    <source>
        <dbReference type="Pfam" id="PF05420"/>
    </source>
</evidence>
<dbReference type="InterPro" id="IPR003921">
    <property type="entry name" value="Cell_synth_C"/>
</dbReference>